<protein>
    <submittedName>
        <fullName evidence="2">Uncharacterized protein</fullName>
    </submittedName>
</protein>
<dbReference type="Proteomes" id="UP000594263">
    <property type="component" value="Unplaced"/>
</dbReference>
<keyword evidence="1" id="KW-0732">Signal</keyword>
<evidence type="ECO:0000256" key="1">
    <source>
        <dbReference type="SAM" id="SignalP"/>
    </source>
</evidence>
<evidence type="ECO:0000313" key="2">
    <source>
        <dbReference type="EnsemblPlants" id="Kaladp0046s0036.1.v1.1.CDS.1"/>
    </source>
</evidence>
<proteinExistence type="predicted"/>
<name>A0A7N0ZXF7_KALFE</name>
<keyword evidence="3" id="KW-1185">Reference proteome</keyword>
<reference evidence="2" key="1">
    <citation type="submission" date="2021-01" db="UniProtKB">
        <authorList>
            <consortium name="EnsemblPlants"/>
        </authorList>
    </citation>
    <scope>IDENTIFICATION</scope>
</reference>
<organism evidence="2 3">
    <name type="scientific">Kalanchoe fedtschenkoi</name>
    <name type="common">Lavender scallops</name>
    <name type="synonym">South American air plant</name>
    <dbReference type="NCBI Taxonomy" id="63787"/>
    <lineage>
        <taxon>Eukaryota</taxon>
        <taxon>Viridiplantae</taxon>
        <taxon>Streptophyta</taxon>
        <taxon>Embryophyta</taxon>
        <taxon>Tracheophyta</taxon>
        <taxon>Spermatophyta</taxon>
        <taxon>Magnoliopsida</taxon>
        <taxon>eudicotyledons</taxon>
        <taxon>Gunneridae</taxon>
        <taxon>Pentapetalae</taxon>
        <taxon>Saxifragales</taxon>
        <taxon>Crassulaceae</taxon>
        <taxon>Kalanchoe</taxon>
    </lineage>
</organism>
<dbReference type="EnsemblPlants" id="Kaladp0046s0036.1.v1.1">
    <property type="protein sequence ID" value="Kaladp0046s0036.1.v1.1.CDS.1"/>
    <property type="gene ID" value="Kaladp0046s0036.v1.1"/>
</dbReference>
<feature type="signal peptide" evidence="1">
    <location>
        <begin position="1"/>
        <end position="22"/>
    </location>
</feature>
<sequence>MYLVLLVLGGSIIVTNNNFVYAESDFACSPFLYLGDQRGIIYENLFYHIIRFNEYKMSMIVNEELVMKKEKRQCQRRMVITIVVFIFL</sequence>
<dbReference type="AlphaFoldDB" id="A0A7N0ZXF7"/>
<evidence type="ECO:0000313" key="3">
    <source>
        <dbReference type="Proteomes" id="UP000594263"/>
    </source>
</evidence>
<feature type="chain" id="PRO_5029828390" evidence="1">
    <location>
        <begin position="23"/>
        <end position="88"/>
    </location>
</feature>
<accession>A0A7N0ZXF7</accession>
<dbReference type="Gramene" id="Kaladp0046s0036.1.v1.1">
    <property type="protein sequence ID" value="Kaladp0046s0036.1.v1.1.CDS.1"/>
    <property type="gene ID" value="Kaladp0046s0036.v1.1"/>
</dbReference>